<dbReference type="SMART" id="SM00432">
    <property type="entry name" value="MADS"/>
    <property type="match status" value="1"/>
</dbReference>
<feature type="coiled-coil region" evidence="8">
    <location>
        <begin position="152"/>
        <end position="201"/>
    </location>
</feature>
<organism evidence="11 12">
    <name type="scientific">Solanum bulbocastanum</name>
    <name type="common">Wild potato</name>
    <dbReference type="NCBI Taxonomy" id="147425"/>
    <lineage>
        <taxon>Eukaryota</taxon>
        <taxon>Viridiplantae</taxon>
        <taxon>Streptophyta</taxon>
        <taxon>Embryophyta</taxon>
        <taxon>Tracheophyta</taxon>
        <taxon>Spermatophyta</taxon>
        <taxon>Magnoliopsida</taxon>
        <taxon>eudicotyledons</taxon>
        <taxon>Gunneridae</taxon>
        <taxon>Pentapetalae</taxon>
        <taxon>asterids</taxon>
        <taxon>lamiids</taxon>
        <taxon>Solanales</taxon>
        <taxon>Solanaceae</taxon>
        <taxon>Solanoideae</taxon>
        <taxon>Solaneae</taxon>
        <taxon>Solanum</taxon>
    </lineage>
</organism>
<dbReference type="SUPFAM" id="SSF55455">
    <property type="entry name" value="SRF-like"/>
    <property type="match status" value="1"/>
</dbReference>
<evidence type="ECO:0000256" key="3">
    <source>
        <dbReference type="ARBA" id="ARBA00023125"/>
    </source>
</evidence>
<evidence type="ECO:0000313" key="11">
    <source>
        <dbReference type="EMBL" id="KAK6777408.1"/>
    </source>
</evidence>
<dbReference type="GO" id="GO:0005634">
    <property type="term" value="C:nucleus"/>
    <property type="evidence" value="ECO:0007669"/>
    <property type="project" value="UniProtKB-SubCell"/>
</dbReference>
<dbReference type="PROSITE" id="PS51297">
    <property type="entry name" value="K_BOX"/>
    <property type="match status" value="1"/>
</dbReference>
<evidence type="ECO:0000256" key="2">
    <source>
        <dbReference type="ARBA" id="ARBA00023015"/>
    </source>
</evidence>
<evidence type="ECO:0000259" key="9">
    <source>
        <dbReference type="PROSITE" id="PS50066"/>
    </source>
</evidence>
<dbReference type="AlphaFoldDB" id="A0AAN8SWZ6"/>
<dbReference type="GO" id="GO:0003700">
    <property type="term" value="F:DNA-binding transcription factor activity"/>
    <property type="evidence" value="ECO:0007669"/>
    <property type="project" value="InterPro"/>
</dbReference>
<accession>A0AAN8SWZ6</accession>
<dbReference type="Pfam" id="PF00319">
    <property type="entry name" value="SRF-TF"/>
    <property type="match status" value="1"/>
</dbReference>
<keyword evidence="8" id="KW-0175">Coiled coil</keyword>
<evidence type="ECO:0000256" key="1">
    <source>
        <dbReference type="ARBA" id="ARBA00004123"/>
    </source>
</evidence>
<evidence type="ECO:0000256" key="5">
    <source>
        <dbReference type="ARBA" id="ARBA00023242"/>
    </source>
</evidence>
<dbReference type="CDD" id="cd00265">
    <property type="entry name" value="MADS_MEF2_like"/>
    <property type="match status" value="1"/>
</dbReference>
<keyword evidence="3" id="KW-0238">DNA-binding</keyword>
<dbReference type="PRINTS" id="PR00404">
    <property type="entry name" value="MADSDOMAIN"/>
</dbReference>
<comment type="subcellular location">
    <subcellularLocation>
        <location evidence="1">Nucleus</location>
    </subcellularLocation>
</comment>
<dbReference type="PROSITE" id="PS50066">
    <property type="entry name" value="MADS_BOX_2"/>
    <property type="match status" value="1"/>
</dbReference>
<evidence type="ECO:0000259" key="10">
    <source>
        <dbReference type="PROSITE" id="PS51297"/>
    </source>
</evidence>
<dbReference type="GO" id="GO:0046983">
    <property type="term" value="F:protein dimerization activity"/>
    <property type="evidence" value="ECO:0007669"/>
    <property type="project" value="InterPro"/>
</dbReference>
<dbReference type="Gene3D" id="3.40.1810.10">
    <property type="entry name" value="Transcription factor, MADS-box"/>
    <property type="match status" value="1"/>
</dbReference>
<name>A0AAN8SWZ6_SOLBU</name>
<dbReference type="InterPro" id="IPR036879">
    <property type="entry name" value="TF_MADSbox_sf"/>
</dbReference>
<dbReference type="InterPro" id="IPR002100">
    <property type="entry name" value="TF_MADSbox"/>
</dbReference>
<keyword evidence="4" id="KW-0804">Transcription</keyword>
<proteinExistence type="predicted"/>
<evidence type="ECO:0000256" key="6">
    <source>
        <dbReference type="ARBA" id="ARBA00037260"/>
    </source>
</evidence>
<dbReference type="PANTHER" id="PTHR48019">
    <property type="entry name" value="SERUM RESPONSE FACTOR HOMOLOG"/>
    <property type="match status" value="1"/>
</dbReference>
<comment type="caution">
    <text evidence="11">The sequence shown here is derived from an EMBL/GenBank/DDBJ whole genome shotgun (WGS) entry which is preliminary data.</text>
</comment>
<keyword evidence="5" id="KW-0539">Nucleus</keyword>
<comment type="function">
    <text evidence="6">Probable transcription factor.</text>
</comment>
<keyword evidence="12" id="KW-1185">Reference proteome</keyword>
<evidence type="ECO:0000313" key="12">
    <source>
        <dbReference type="Proteomes" id="UP001371456"/>
    </source>
</evidence>
<dbReference type="FunFam" id="3.40.1810.10:FF:000003">
    <property type="entry name" value="MADS-box transcription factor MADS-MC"/>
    <property type="match status" value="1"/>
</dbReference>
<dbReference type="GO" id="GO:0000977">
    <property type="term" value="F:RNA polymerase II transcription regulatory region sequence-specific DNA binding"/>
    <property type="evidence" value="ECO:0007669"/>
    <property type="project" value="InterPro"/>
</dbReference>
<evidence type="ECO:0000256" key="4">
    <source>
        <dbReference type="ARBA" id="ARBA00023163"/>
    </source>
</evidence>
<gene>
    <name evidence="11" type="ORF">RDI58_024125</name>
</gene>
<protein>
    <recommendedName>
        <fullName evidence="7">Agamous-like MADS-box protein AGL8 homolog</fullName>
    </recommendedName>
</protein>
<dbReference type="InterPro" id="IPR033896">
    <property type="entry name" value="MEF2-like_N"/>
</dbReference>
<dbReference type="InterPro" id="IPR002487">
    <property type="entry name" value="TF_Kbox"/>
</dbReference>
<feature type="domain" description="K-box" evidence="10">
    <location>
        <begin position="118"/>
        <end position="208"/>
    </location>
</feature>
<dbReference type="GO" id="GO:0045944">
    <property type="term" value="P:positive regulation of transcription by RNA polymerase II"/>
    <property type="evidence" value="ECO:0007669"/>
    <property type="project" value="InterPro"/>
</dbReference>
<feature type="domain" description="MADS-box" evidence="9">
    <location>
        <begin position="31"/>
        <end position="91"/>
    </location>
</feature>
<reference evidence="11 12" key="1">
    <citation type="submission" date="2024-02" db="EMBL/GenBank/DDBJ databases">
        <title>de novo genome assembly of Solanum bulbocastanum strain 11H21.</title>
        <authorList>
            <person name="Hosaka A.J."/>
        </authorList>
    </citation>
    <scope>NUCLEOTIDE SEQUENCE [LARGE SCALE GENOMIC DNA]</scope>
    <source>
        <tissue evidence="11">Young leaves</tissue>
    </source>
</reference>
<dbReference type="InterPro" id="IPR050142">
    <property type="entry name" value="MADS-box/MEF2_TF"/>
</dbReference>
<dbReference type="Proteomes" id="UP001371456">
    <property type="component" value="Unassembled WGS sequence"/>
</dbReference>
<evidence type="ECO:0000256" key="8">
    <source>
        <dbReference type="SAM" id="Coils"/>
    </source>
</evidence>
<sequence>MEHTQRVILLQFSTHLQAKDSLGFLPILYIMVRGKTEMRRIENATSRQVTFSKRRNGLLKKAFELSVLCDAQVGLIVFSPRDKLYEFSTSSMQELIELYQRHTKDIQCENPAMEQNNMHNLKHDTSSLMKKIELLEKYKRKLLGESSESCSLEELQRMEHQLERSINIIRAKKMEVFREPIERLKENVKDLASENVMLLEKCGGLEMQQTSGGEDVSIVISSEKSNVETELFIGLPESCRTKRP</sequence>
<dbReference type="EMBL" id="JBANQN010000010">
    <property type="protein sequence ID" value="KAK6777408.1"/>
    <property type="molecule type" value="Genomic_DNA"/>
</dbReference>
<dbReference type="PROSITE" id="PS00350">
    <property type="entry name" value="MADS_BOX_1"/>
    <property type="match status" value="1"/>
</dbReference>
<evidence type="ECO:0000256" key="7">
    <source>
        <dbReference type="ARBA" id="ARBA00072337"/>
    </source>
</evidence>
<dbReference type="Pfam" id="PF01486">
    <property type="entry name" value="K-box"/>
    <property type="match status" value="1"/>
</dbReference>
<keyword evidence="2" id="KW-0805">Transcription regulation</keyword>